<reference evidence="5 6" key="1">
    <citation type="submission" date="2016-06" db="EMBL/GenBank/DDBJ databases">
        <authorList>
            <person name="Kjaerup R.B."/>
            <person name="Dalgaard T.S."/>
            <person name="Juul-Madsen H.R."/>
        </authorList>
    </citation>
    <scope>NUCLEOTIDE SEQUENCE [LARGE SCALE GENOMIC DNA]</scope>
    <source>
        <strain evidence="5 6">1S159</strain>
    </source>
</reference>
<dbReference type="Pfam" id="PF00990">
    <property type="entry name" value="GGDEF"/>
    <property type="match status" value="1"/>
</dbReference>
<keyword evidence="3" id="KW-0472">Membrane</keyword>
<comment type="caution">
    <text evidence="5">The sequence shown here is derived from an EMBL/GenBank/DDBJ whole genome shotgun (WGS) entry which is preliminary data.</text>
</comment>
<dbReference type="SUPFAM" id="SSF55073">
    <property type="entry name" value="Nucleotide cyclase"/>
    <property type="match status" value="1"/>
</dbReference>
<feature type="transmembrane region" description="Helical" evidence="3">
    <location>
        <begin position="324"/>
        <end position="346"/>
    </location>
</feature>
<dbReference type="PANTHER" id="PTHR45138">
    <property type="entry name" value="REGULATORY COMPONENTS OF SENSORY TRANSDUCTION SYSTEM"/>
    <property type="match status" value="1"/>
</dbReference>
<dbReference type="PANTHER" id="PTHR45138:SF9">
    <property type="entry name" value="DIGUANYLATE CYCLASE DGCM-RELATED"/>
    <property type="match status" value="1"/>
</dbReference>
<dbReference type="EC" id="2.7.7.65" evidence="1"/>
<evidence type="ECO:0000256" key="1">
    <source>
        <dbReference type="ARBA" id="ARBA00012528"/>
    </source>
</evidence>
<dbReference type="GO" id="GO:0052621">
    <property type="term" value="F:diguanylate cyclase activity"/>
    <property type="evidence" value="ECO:0007669"/>
    <property type="project" value="UniProtKB-EC"/>
</dbReference>
<dbReference type="SMART" id="SM00267">
    <property type="entry name" value="GGDEF"/>
    <property type="match status" value="1"/>
</dbReference>
<dbReference type="RefSeq" id="WP_017021102.1">
    <property type="nucleotide sequence ID" value="NZ_CAWMPN010000008.1"/>
</dbReference>
<comment type="catalytic activity">
    <reaction evidence="2">
        <text>2 GTP = 3',3'-c-di-GMP + 2 diphosphate</text>
        <dbReference type="Rhea" id="RHEA:24898"/>
        <dbReference type="ChEBI" id="CHEBI:33019"/>
        <dbReference type="ChEBI" id="CHEBI:37565"/>
        <dbReference type="ChEBI" id="CHEBI:58805"/>
        <dbReference type="EC" id="2.7.7.65"/>
    </reaction>
</comment>
<evidence type="ECO:0000313" key="5">
    <source>
        <dbReference type="EMBL" id="OCH21923.1"/>
    </source>
</evidence>
<evidence type="ECO:0000313" key="6">
    <source>
        <dbReference type="Proteomes" id="UP000093523"/>
    </source>
</evidence>
<dbReference type="Proteomes" id="UP000093523">
    <property type="component" value="Unassembled WGS sequence"/>
</dbReference>
<dbReference type="Pfam" id="PF08269">
    <property type="entry name" value="dCache_2"/>
    <property type="match status" value="1"/>
</dbReference>
<name>A0A1B9P0N7_ALILO</name>
<dbReference type="InterPro" id="IPR043128">
    <property type="entry name" value="Rev_trsase/Diguanyl_cyclase"/>
</dbReference>
<dbReference type="InterPro" id="IPR000160">
    <property type="entry name" value="GGDEF_dom"/>
</dbReference>
<evidence type="ECO:0000259" key="4">
    <source>
        <dbReference type="PROSITE" id="PS50887"/>
    </source>
</evidence>
<dbReference type="GO" id="GO:0005886">
    <property type="term" value="C:plasma membrane"/>
    <property type="evidence" value="ECO:0007669"/>
    <property type="project" value="TreeGrafter"/>
</dbReference>
<keyword evidence="3" id="KW-1133">Transmembrane helix</keyword>
<gene>
    <name evidence="5" type="ORF">A6E04_08685</name>
</gene>
<evidence type="ECO:0000256" key="2">
    <source>
        <dbReference type="ARBA" id="ARBA00034247"/>
    </source>
</evidence>
<dbReference type="GO" id="GO:0043709">
    <property type="term" value="P:cell adhesion involved in single-species biofilm formation"/>
    <property type="evidence" value="ECO:0007669"/>
    <property type="project" value="TreeGrafter"/>
</dbReference>
<dbReference type="OrthoDB" id="5496380at2"/>
<dbReference type="AlphaFoldDB" id="A0A1B9P0N7"/>
<dbReference type="InterPro" id="IPR004010">
    <property type="entry name" value="Double_Cache_2"/>
</dbReference>
<sequence>MPTSRFHRFAFLQPIAILLLVGIAIISLTFSVQSFQSVEKTIRTSSFQAFNNSIEASYDIIDTALNESIRRYLKGIVTTSAEFINEIESSSSLTQQQKNELIQTYINKSKIGASGYPYILNSKGKLLFHPIFQGRDVKQYIHIQEQISKSDNFVEYLWTNPGEEKPRKKVTYSVYLKNIDFIVSASAYKDELLHFINKDILKTKLDKYQYGSTGYVYVIDLDGKLILHPNYEGENIESLIGSHAKGLLKKIQQSVHSYNLQMNQVPNTSSISQRTTYVESYSYQIKMDGKSYKKDVLFIYYPHLDWAIVSGISRDELNRPTNTLLYSLLTLVLSLITIIGTLLLLLSKRHKKLINILNRDYLTGLYNRGTFHNKVSPLIKLNKKNNKFTPYSIVLLDIDFFKRINDTYGHIVGDKVISIVGKIILQHTHIISSRYGGEEFIFFIRENDEAKVMAFTDKIRQQINNYNTLQANITLSAGITTINKPDVLLDDVIEQADKALYYSKNTGRDKITHYKDI</sequence>
<dbReference type="NCBIfam" id="TIGR00254">
    <property type="entry name" value="GGDEF"/>
    <property type="match status" value="1"/>
</dbReference>
<dbReference type="GO" id="GO:1902201">
    <property type="term" value="P:negative regulation of bacterial-type flagellum-dependent cell motility"/>
    <property type="evidence" value="ECO:0007669"/>
    <property type="project" value="TreeGrafter"/>
</dbReference>
<dbReference type="Gene3D" id="3.30.450.20">
    <property type="entry name" value="PAS domain"/>
    <property type="match status" value="2"/>
</dbReference>
<dbReference type="Gene3D" id="3.30.70.270">
    <property type="match status" value="1"/>
</dbReference>
<dbReference type="InterPro" id="IPR029787">
    <property type="entry name" value="Nucleotide_cyclase"/>
</dbReference>
<evidence type="ECO:0000256" key="3">
    <source>
        <dbReference type="SAM" id="Phobius"/>
    </source>
</evidence>
<dbReference type="InterPro" id="IPR050469">
    <property type="entry name" value="Diguanylate_Cyclase"/>
</dbReference>
<dbReference type="CDD" id="cd01949">
    <property type="entry name" value="GGDEF"/>
    <property type="match status" value="1"/>
</dbReference>
<accession>A0A1B9P0N7</accession>
<dbReference type="PROSITE" id="PS50887">
    <property type="entry name" value="GGDEF"/>
    <property type="match status" value="1"/>
</dbReference>
<keyword evidence="3" id="KW-0812">Transmembrane</keyword>
<proteinExistence type="predicted"/>
<dbReference type="EMBL" id="MAJU01000008">
    <property type="protein sequence ID" value="OCH21923.1"/>
    <property type="molecule type" value="Genomic_DNA"/>
</dbReference>
<organism evidence="5 6">
    <name type="scientific">Aliivibrio logei</name>
    <name type="common">Vibrio logei</name>
    <dbReference type="NCBI Taxonomy" id="688"/>
    <lineage>
        <taxon>Bacteria</taxon>
        <taxon>Pseudomonadati</taxon>
        <taxon>Pseudomonadota</taxon>
        <taxon>Gammaproteobacteria</taxon>
        <taxon>Vibrionales</taxon>
        <taxon>Vibrionaceae</taxon>
        <taxon>Aliivibrio</taxon>
    </lineage>
</organism>
<feature type="domain" description="GGDEF" evidence="4">
    <location>
        <begin position="389"/>
        <end position="516"/>
    </location>
</feature>
<protein>
    <recommendedName>
        <fullName evidence="1">diguanylate cyclase</fullName>
        <ecNumber evidence="1">2.7.7.65</ecNumber>
    </recommendedName>
</protein>
<dbReference type="STRING" id="688.A6E04_08685"/>